<gene>
    <name evidence="1" type="ORF">A3B37_00770</name>
</gene>
<sequence length="173" mass="18824">MADKVSITIEKYRIHLDPEVCVYHVEVARGDGVWEETCPTREHLEMFLQGVRAGCESYVTLPETRVAPDDVPTSTPIRAKGRGPTMSEITAVRYLTDDRDARRRNELVIWVGGNGDWYVAVVPEGEGTIGRAVRICTSGGASSKVPGLTVAIANAFRALANVAGEGITHETRS</sequence>
<proteinExistence type="predicted"/>
<accession>A0A1G2LB64</accession>
<comment type="caution">
    <text evidence="1">The sequence shown here is derived from an EMBL/GenBank/DDBJ whole genome shotgun (WGS) entry which is preliminary data.</text>
</comment>
<dbReference type="Proteomes" id="UP000176705">
    <property type="component" value="Unassembled WGS sequence"/>
</dbReference>
<protein>
    <submittedName>
        <fullName evidence="1">Uncharacterized protein</fullName>
    </submittedName>
</protein>
<dbReference type="AlphaFoldDB" id="A0A1G2LB64"/>
<name>A0A1G2LB64_9BACT</name>
<dbReference type="EMBL" id="MHQS01000010">
    <property type="protein sequence ID" value="OHA08867.1"/>
    <property type="molecule type" value="Genomic_DNA"/>
</dbReference>
<organism evidence="1 2">
    <name type="scientific">Candidatus Sungbacteria bacterium RIFCSPLOWO2_01_FULL_59_16</name>
    <dbReference type="NCBI Taxonomy" id="1802280"/>
    <lineage>
        <taxon>Bacteria</taxon>
        <taxon>Candidatus Sungiibacteriota</taxon>
    </lineage>
</organism>
<evidence type="ECO:0000313" key="1">
    <source>
        <dbReference type="EMBL" id="OHA08867.1"/>
    </source>
</evidence>
<reference evidence="1 2" key="1">
    <citation type="journal article" date="2016" name="Nat. Commun.">
        <title>Thousands of microbial genomes shed light on interconnected biogeochemical processes in an aquifer system.</title>
        <authorList>
            <person name="Anantharaman K."/>
            <person name="Brown C.T."/>
            <person name="Hug L.A."/>
            <person name="Sharon I."/>
            <person name="Castelle C.J."/>
            <person name="Probst A.J."/>
            <person name="Thomas B.C."/>
            <person name="Singh A."/>
            <person name="Wilkins M.J."/>
            <person name="Karaoz U."/>
            <person name="Brodie E.L."/>
            <person name="Williams K.H."/>
            <person name="Hubbard S.S."/>
            <person name="Banfield J.F."/>
        </authorList>
    </citation>
    <scope>NUCLEOTIDE SEQUENCE [LARGE SCALE GENOMIC DNA]</scope>
</reference>
<evidence type="ECO:0000313" key="2">
    <source>
        <dbReference type="Proteomes" id="UP000176705"/>
    </source>
</evidence>